<evidence type="ECO:0000256" key="1">
    <source>
        <dbReference type="ARBA" id="ARBA00004613"/>
    </source>
</evidence>
<organism evidence="5 6">
    <name type="scientific">Flavobacterium pectinovorum</name>
    <dbReference type="NCBI Taxonomy" id="29533"/>
    <lineage>
        <taxon>Bacteria</taxon>
        <taxon>Pseudomonadati</taxon>
        <taxon>Bacteroidota</taxon>
        <taxon>Flavobacteriia</taxon>
        <taxon>Flavobacteriales</taxon>
        <taxon>Flavobacteriaceae</taxon>
        <taxon>Flavobacterium</taxon>
    </lineage>
</organism>
<name>A0AB36P3P6_9FLAO</name>
<dbReference type="SUPFAM" id="SSF69318">
    <property type="entry name" value="Integrin alpha N-terminal domain"/>
    <property type="match status" value="2"/>
</dbReference>
<evidence type="ECO:0000259" key="4">
    <source>
        <dbReference type="Pfam" id="PF12256"/>
    </source>
</evidence>
<dbReference type="Pfam" id="PF12256">
    <property type="entry name" value="TcdB_toxin_midN"/>
    <property type="match status" value="1"/>
</dbReference>
<comment type="subcellular location">
    <subcellularLocation>
        <location evidence="1">Secreted</location>
    </subcellularLocation>
</comment>
<dbReference type="Proteomes" id="UP000198431">
    <property type="component" value="Unassembled WGS sequence"/>
</dbReference>
<dbReference type="InterPro" id="IPR006530">
    <property type="entry name" value="YD"/>
</dbReference>
<gene>
    <name evidence="5" type="ORF">B0A72_07560</name>
</gene>
<dbReference type="InterPro" id="IPR022385">
    <property type="entry name" value="Rhs_assc_core"/>
</dbReference>
<proteinExistence type="predicted"/>
<keyword evidence="3" id="KW-0843">Virulence</keyword>
<evidence type="ECO:0000313" key="5">
    <source>
        <dbReference type="EMBL" id="OXB05857.1"/>
    </source>
</evidence>
<dbReference type="RefSeq" id="WP_073394888.1">
    <property type="nucleotide sequence ID" value="NZ_FRBX01000002.1"/>
</dbReference>
<dbReference type="InterPro" id="IPR028994">
    <property type="entry name" value="Integrin_alpha_N"/>
</dbReference>
<keyword evidence="2" id="KW-0964">Secreted</keyword>
<dbReference type="InterPro" id="IPR003284">
    <property type="entry name" value="Sal_SpvB"/>
</dbReference>
<protein>
    <recommendedName>
        <fullName evidence="4">Insecticide toxin TcdB middle/N-terminal domain-containing protein</fullName>
    </recommendedName>
</protein>
<dbReference type="Pfam" id="PF03534">
    <property type="entry name" value="SpvB"/>
    <property type="match status" value="1"/>
</dbReference>
<comment type="caution">
    <text evidence="5">The sequence shown here is derived from an EMBL/GenBank/DDBJ whole genome shotgun (WGS) entry which is preliminary data.</text>
</comment>
<dbReference type="NCBIfam" id="TIGR01643">
    <property type="entry name" value="YD_repeat_2x"/>
    <property type="match status" value="1"/>
</dbReference>
<dbReference type="GO" id="GO:0005576">
    <property type="term" value="C:extracellular region"/>
    <property type="evidence" value="ECO:0007669"/>
    <property type="project" value="UniProtKB-SubCell"/>
</dbReference>
<evidence type="ECO:0000313" key="6">
    <source>
        <dbReference type="Proteomes" id="UP000198431"/>
    </source>
</evidence>
<accession>A0AB36P3P6</accession>
<dbReference type="PANTHER" id="PTHR32305:SF15">
    <property type="entry name" value="PROTEIN RHSA-RELATED"/>
    <property type="match status" value="1"/>
</dbReference>
<reference evidence="5 6" key="1">
    <citation type="submission" date="2016-11" db="EMBL/GenBank/DDBJ databases">
        <title>Whole genomes of Flavobacteriaceae.</title>
        <authorList>
            <person name="Stine C."/>
            <person name="Li C."/>
            <person name="Tadesse D."/>
        </authorList>
    </citation>
    <scope>NUCLEOTIDE SEQUENCE [LARGE SCALE GENOMIC DNA]</scope>
    <source>
        <strain evidence="5 6">ATCC 19366</strain>
    </source>
</reference>
<feature type="domain" description="Insecticide toxin TcdB middle/N-terminal" evidence="4">
    <location>
        <begin position="1848"/>
        <end position="1973"/>
    </location>
</feature>
<dbReference type="NCBIfam" id="TIGR03696">
    <property type="entry name" value="Rhs_assc_core"/>
    <property type="match status" value="1"/>
</dbReference>
<sequence length="3315" mass="362907">MKAFFQNLRITDQKIIIHTNSGKSIPIMENKENIKSNLQRITASILAVIIFGQSALAYNFSTAKTVSFNTASGANTQNNTQKHAAVLPNLKATDSNSKKKTTENLPDENKQLVIPAAENGGVIGVYAGKLLDNPADNVFHFSLKEKLNSGDRVKLVYELQGISDYHGAAISINDEFSRGGNWVQKSDQWSTQEQYINTASLQQGNNTLLFSLPENAAYGYQVRNLALVIEKGKSKSLQLDNLTALSYNGQGYISGFVDGLTADSKISIEGKEIPHQNGFFEYVMPAQNDSKATVNITAAGQTLHQNIVMKPVSVTHKEPLLNVLSGSSKTFIKGQKMTLSIGAASIEVDNTALLENKTLSITPLRSIDLPALDPLMTNLTNGRGYRFLPHGEHFADGAVVKLGYNKELLPPGYTEEDIRTFFFDKNTGHWEALERDSLDVTNQIIISKTTHFTDMINGVIKTPESPDTQGFAATMMNDIKAADPTAAIQTILPPSANQQGSANLSYAIEVPPARNGMQPSINVTYNSDGGSGWLGEGWDIEIPKITVDTRWGVPRFSPTEETETYSLNGVMLVQMDNQNATVAHRGDKIARKSGEVQFYPRTESNFSKIIRKGNGTSDYSWYVTDKSGTVYIYREAIKGQNGNIAEWYLGQVTNTHGDYMAYVYSAGNETVGKVFAGSKTLLYIDYGRINTTLFSRLLFTSGAVKTVKTNSGRYGFLTSQQRLLTNIKVINLGYNTVRSYSFIYKKDDGAFKKTLLEKIVQNDASGAKFNEHVFEYYDDVKAAEGYVPFKNDTENWSTGSDKITGNGVITKTDITRDGVSFNDKISALGGGVSTSEGFSLFVGVGLDDKVYASASNTIGANFSFSPSQSKGLLALVDINGDGLADKVFNESGHIYYRPNMGNNTFGDRLEVHGISTISFSKSTATSYGVVAKIGIGFTVATVGTSYENSKSINSAYFQDVNNDGLVDLVRDGVVYFNHIVNLNGNAIPTFTTSSSDTASPIMGGGTIDTSVTAVDPAEQAEAIANSPLHDVVRVWEAPFAGTIKIESTATLIAPTGNYDEAEYALADGVFVGIQKGSTQIVTQQPLTKTSPSANLSAVSQTVTKGEKIYFRVQSGRTDLANGAFDQVDWNPVITYTDVARTNLPTNPDGQQRFSYRATEGFIVDNNTSNIVIQKVNEPGAVQVTGTFTKPITSDAVTVSLLGKNSSGIFNTLWCKTYAATETANGVLTAKTVLPALTEEYQEVKITITSDTNVAWDKISWDAKLTHCPLGQYSAITPVPSDVNCTGVNSANITGTSDYETVPFKDYGLFGTHLIEGQLYTAAAAGTLTLTPALTAVNTNGIAYKVTLSAKTSTGVLLGKKNYTMLNGALTAATPLAVTAAAGDKIWIEYTVSDRTALGNSATAVTKVTVNGTSITAAVFAPVLSDTEKFGPMQRHWGQFIYNAMDGRYNQPINESKLVLPDSDKAETDPRKMIFTIMTPDVTTKKYWSGADNLTYINGAIVSSSRLGEDNIVLTNPLEGLAVGNLNTNNQYCTEGSTAFGINKITKAKSEARQIGAGAFTVSEADGNSEVLSDYQDMNGDGFPDIITKANIQMTNSKGGFDGENIAISGLHSSSSQSYSISAGGGAMHASSIATAQGVYNKAAKALAGENKGGSCEAVEKAEKTVANAKAALDKAKEESSAVTVNGGISYNKEETVQSWTDLNGDGLPDKILSNKKVQLNLGYGFTEPIDYGLEDITKGESIFPSIGMGVDLGSSSISAGYGITKTITWTDFSLQDVNGDGLVDQVFKNNLVRLNLGDRYSAPMSWNGLGVLGQVSSTGESLNTAFTAVVPIPIVQIKIAVNPGVSAGISSNRVETMLQDIDGDGFPDYLTSTTDDAMGVKRSTIARTNKLKSVHTPLGGEFIVDYSRSTPTYDHPGGKWVMQSVLVKDGIANDGPDMKTQFAYAKGKYERHERSFLGFGEVKTQSIDTENGDKVYRTLTQNYDVSDYYNAGHLLSSVLESNEGVNSTSNSGVKYNQSSQDYYTYGVKATGDKYDFTPTAKICSDRGVSFNPVKNTTSFAYEGGTTPLKLSEINNEYYVGSGDFGDLKSYSYKDNSTGNYKTEIGYANNLTKHIIGLPTSSKVTMGNLAVHEIKAVYDMNYDNHLTQVSQKLNDSQWAVTDIQYDKYGNITQKTLPENYKKQRLVYKYRYDNIYNMYLEEIVDNFEFRTYFRNYDMQYGIALETEDFNGYVMKKEIDEFGRLTKVQGPKEAATGQPYTIMMDYFPTTMVSNGNITRTAYARTKHFDAQHPNDPIETVTFVDGLGRPIQVKKDAAITNNTTPDQQSDVMVVSGRAKFDAFGRAKEAYYPQTAPLGDWNKFMDSYDSTAPTKTTYDILDRPITTTLPDGAATKMAYTIESNLLKTEVTDALNNTNASFANGSGLTMKTLDANNVATQFGYDGIGRNITVTDAQGQQTVSTYDLADRRIQVIQPDAGKSTFKFDPLGNLLERQTANLEAKSKKITYEYDFNRLTNINYPEHPENNVRYVFGSKNESQNRRGKLILMEDVTGAQEFSYGVMGEIESIRRTVIVPNQAIATYVTSWKYDSWNRLQEMIYPDQEKISYTYNSGGLLQAVAGKKAYSYNYVNKIGYDKFEQRSYLKYCNGTETKYNYEPLRRRLDNMTVASGTGYQGTNTPRMFMNNKYQYDKVSNVLNVTNSAAGVTAKMGGMMAHNYSYDNLYQLTGASGVYTGSDQKTANYNLTMKYDDLHNIVSKTQNVAQNKVSDPGALKAGYVMNYNYNSNNKHQLDNVTETEYRTKNTDPKVDKQKNNKYVYDANGNMIYVNTEEVKVDGKIAEKAFEKKMLWDEENRLGAVSINGYVSSYSYDAGGERITKMSGGGQGIFVNSVFSGGKTSTSDFSLYVNPYLVAQNGGRYTKHIYIGSQRIVSKIGDFDSYGADPRRVEKAGESFSGVKVDYDTKYKKSLETVKANYASLDVPYYGLDNNDYVNGLGFCCNPSGGTASGGSSTGKMTAKNDNAELQQFYYHPDHLGSSSYISNLDGEVVQHVEYVPFGEVFLEEKNAKWNTPYLFTSKELDRETGMYYFGARYQDPKLGIFISVDPLAEKFKGWSSYAYALNNPLKFIDPTGMSAEENKWHPNKSGLLVKDKGDNAETLRTYVNKNYENADLSKKGAEKLYSTMKDNKVDLDKLNPETLNKNLFGYNYPGANNPKKYNGKSDYSVKPTEIEIPAFNHDKDYDKIGAVGGGGLFVDLATTTADNTFVKSMDKLVDKYSKAGEYKLMSKAIILRDGLNAASSFKQSWSNIRQSLVVPASLTNPSF</sequence>
<evidence type="ECO:0000256" key="3">
    <source>
        <dbReference type="ARBA" id="ARBA00023026"/>
    </source>
</evidence>
<dbReference type="GO" id="GO:0005737">
    <property type="term" value="C:cytoplasm"/>
    <property type="evidence" value="ECO:0007669"/>
    <property type="project" value="InterPro"/>
</dbReference>
<dbReference type="Gene3D" id="2.180.10.10">
    <property type="entry name" value="RHS repeat-associated core"/>
    <property type="match status" value="1"/>
</dbReference>
<dbReference type="EMBL" id="MUHB01000007">
    <property type="protein sequence ID" value="OXB05857.1"/>
    <property type="molecule type" value="Genomic_DNA"/>
</dbReference>
<dbReference type="InterPro" id="IPR022045">
    <property type="entry name" value="TcdB_toxin_mid/N"/>
</dbReference>
<dbReference type="PANTHER" id="PTHR32305">
    <property type="match status" value="1"/>
</dbReference>
<evidence type="ECO:0000256" key="2">
    <source>
        <dbReference type="ARBA" id="ARBA00022525"/>
    </source>
</evidence>
<dbReference type="InterPro" id="IPR050708">
    <property type="entry name" value="T6SS_VgrG/RHS"/>
</dbReference>